<dbReference type="PANTHER" id="PTHR46040:SF3">
    <property type="entry name" value="HIGH MOBILITY GROUP PROTEIN 2"/>
    <property type="match status" value="1"/>
</dbReference>
<accession>A0A6C0CH96</accession>
<dbReference type="CDD" id="cd00084">
    <property type="entry name" value="HMG-box_SF"/>
    <property type="match status" value="1"/>
</dbReference>
<dbReference type="GO" id="GO:0005634">
    <property type="term" value="C:nucleus"/>
    <property type="evidence" value="ECO:0007669"/>
    <property type="project" value="TreeGrafter"/>
</dbReference>
<evidence type="ECO:0000259" key="2">
    <source>
        <dbReference type="PROSITE" id="PS50118"/>
    </source>
</evidence>
<dbReference type="InterPro" id="IPR036910">
    <property type="entry name" value="HMG_box_dom_sf"/>
</dbReference>
<dbReference type="Gene3D" id="1.10.30.10">
    <property type="entry name" value="High mobility group box domain"/>
    <property type="match status" value="1"/>
</dbReference>
<dbReference type="InterPro" id="IPR051965">
    <property type="entry name" value="ChromReg_NeuronalGeneExpr"/>
</dbReference>
<name>A0A6C0CH96_9ZZZZ</name>
<sequence length="204" mass="24127">MLTIVLHKPATTVDFLAAEQEIYRREIGFDLFKQGCRQFFSYMPEDDLERVALAKWRALPQEERDAWIEKSRQETRKLIRQMQLGFQYYCSLKIDSEKLSTPAEFVQKLSEDWANMTIEQKQVWVDDFLTKSDKAPPMSAFVYFTAERRPELKLVDPNGCFSDQNKILRAEWKAKSIPERQKWIDLADRDRERYEGELNASSAQ</sequence>
<dbReference type="InterPro" id="IPR009071">
    <property type="entry name" value="HMG_box_dom"/>
</dbReference>
<feature type="domain" description="HMG box" evidence="2">
    <location>
        <begin position="134"/>
        <end position="202"/>
    </location>
</feature>
<dbReference type="Pfam" id="PF00505">
    <property type="entry name" value="HMG_box"/>
    <property type="match status" value="1"/>
</dbReference>
<dbReference type="AlphaFoldDB" id="A0A6C0CH96"/>
<protein>
    <recommendedName>
        <fullName evidence="2">HMG box domain-containing protein</fullName>
    </recommendedName>
</protein>
<dbReference type="SMART" id="SM00398">
    <property type="entry name" value="HMG"/>
    <property type="match status" value="1"/>
</dbReference>
<dbReference type="EMBL" id="MN739413">
    <property type="protein sequence ID" value="QHT03542.1"/>
    <property type="molecule type" value="Genomic_DNA"/>
</dbReference>
<evidence type="ECO:0000256" key="1">
    <source>
        <dbReference type="ARBA" id="ARBA00023125"/>
    </source>
</evidence>
<dbReference type="GO" id="GO:0010468">
    <property type="term" value="P:regulation of gene expression"/>
    <property type="evidence" value="ECO:0007669"/>
    <property type="project" value="TreeGrafter"/>
</dbReference>
<dbReference type="PROSITE" id="PS50118">
    <property type="entry name" value="HMG_BOX_2"/>
    <property type="match status" value="1"/>
</dbReference>
<dbReference type="PANTHER" id="PTHR46040">
    <property type="entry name" value="HIGH MOBILITY GROUP PROTEIN 2"/>
    <property type="match status" value="1"/>
</dbReference>
<keyword evidence="1" id="KW-0238">DNA-binding</keyword>
<dbReference type="SUPFAM" id="SSF47095">
    <property type="entry name" value="HMG-box"/>
    <property type="match status" value="1"/>
</dbReference>
<organism evidence="3">
    <name type="scientific">viral metagenome</name>
    <dbReference type="NCBI Taxonomy" id="1070528"/>
    <lineage>
        <taxon>unclassified sequences</taxon>
        <taxon>metagenomes</taxon>
        <taxon>organismal metagenomes</taxon>
    </lineage>
</organism>
<proteinExistence type="predicted"/>
<evidence type="ECO:0000313" key="3">
    <source>
        <dbReference type="EMBL" id="QHT03542.1"/>
    </source>
</evidence>
<dbReference type="GO" id="GO:0003677">
    <property type="term" value="F:DNA binding"/>
    <property type="evidence" value="ECO:0007669"/>
    <property type="project" value="UniProtKB-KW"/>
</dbReference>
<reference evidence="3" key="1">
    <citation type="journal article" date="2020" name="Nature">
        <title>Giant virus diversity and host interactions through global metagenomics.</title>
        <authorList>
            <person name="Schulz F."/>
            <person name="Roux S."/>
            <person name="Paez-Espino D."/>
            <person name="Jungbluth S."/>
            <person name="Walsh D.A."/>
            <person name="Denef V.J."/>
            <person name="McMahon K.D."/>
            <person name="Konstantinidis K.T."/>
            <person name="Eloe-Fadrosh E.A."/>
            <person name="Kyrpides N.C."/>
            <person name="Woyke T."/>
        </authorList>
    </citation>
    <scope>NUCLEOTIDE SEQUENCE</scope>
    <source>
        <strain evidence="3">GVMAG-M-3300021079-18</strain>
    </source>
</reference>